<evidence type="ECO:0000256" key="1">
    <source>
        <dbReference type="ARBA" id="ARBA00004651"/>
    </source>
</evidence>
<evidence type="ECO:0000256" key="4">
    <source>
        <dbReference type="ARBA" id="ARBA00022989"/>
    </source>
</evidence>
<dbReference type="Proteomes" id="UP000523196">
    <property type="component" value="Unassembled WGS sequence"/>
</dbReference>
<feature type="transmembrane region" description="Helical" evidence="7">
    <location>
        <begin position="742"/>
        <end position="764"/>
    </location>
</feature>
<feature type="domain" description="ABC3 transporter permease C-terminal" evidence="8">
    <location>
        <begin position="278"/>
        <end position="401"/>
    </location>
</feature>
<feature type="transmembrane region" description="Helical" evidence="7">
    <location>
        <begin position="318"/>
        <end position="345"/>
    </location>
</feature>
<evidence type="ECO:0000256" key="3">
    <source>
        <dbReference type="ARBA" id="ARBA00022692"/>
    </source>
</evidence>
<feature type="transmembrane region" description="Helical" evidence="7">
    <location>
        <begin position="272"/>
        <end position="297"/>
    </location>
</feature>
<dbReference type="AlphaFoldDB" id="A0A7W3TPW1"/>
<evidence type="ECO:0000256" key="2">
    <source>
        <dbReference type="ARBA" id="ARBA00022475"/>
    </source>
</evidence>
<keyword evidence="3 7" id="KW-0812">Transmembrane</keyword>
<evidence type="ECO:0000313" key="10">
    <source>
        <dbReference type="EMBL" id="MBB1062079.1"/>
    </source>
</evidence>
<keyword evidence="2" id="KW-1003">Cell membrane</keyword>
<evidence type="ECO:0000256" key="5">
    <source>
        <dbReference type="ARBA" id="ARBA00023136"/>
    </source>
</evidence>
<dbReference type="GO" id="GO:0022857">
    <property type="term" value="F:transmembrane transporter activity"/>
    <property type="evidence" value="ECO:0007669"/>
    <property type="project" value="TreeGrafter"/>
</dbReference>
<feature type="transmembrane region" description="Helical" evidence="7">
    <location>
        <begin position="365"/>
        <end position="389"/>
    </location>
</feature>
<dbReference type="Pfam" id="PF12704">
    <property type="entry name" value="MacB_PCD"/>
    <property type="match status" value="2"/>
</dbReference>
<name>A0A7W3TPW1_9GAMM</name>
<keyword evidence="4 7" id="KW-1133">Transmembrane helix</keyword>
<evidence type="ECO:0000259" key="9">
    <source>
        <dbReference type="Pfam" id="PF12704"/>
    </source>
</evidence>
<feature type="domain" description="MacB-like periplasmic core" evidence="9">
    <location>
        <begin position="432"/>
        <end position="643"/>
    </location>
</feature>
<evidence type="ECO:0000256" key="6">
    <source>
        <dbReference type="ARBA" id="ARBA00038076"/>
    </source>
</evidence>
<dbReference type="InterPro" id="IPR025857">
    <property type="entry name" value="MacB_PCD"/>
</dbReference>
<accession>A0A7W3TPW1</accession>
<reference evidence="10 11" key="1">
    <citation type="submission" date="2020-08" db="EMBL/GenBank/DDBJ databases">
        <authorList>
            <person name="Xu S."/>
            <person name="Li A."/>
        </authorList>
    </citation>
    <scope>NUCLEOTIDE SEQUENCE [LARGE SCALE GENOMIC DNA]</scope>
    <source>
        <strain evidence="10 11">119BY6-57</strain>
    </source>
</reference>
<feature type="transmembrane region" description="Helical" evidence="7">
    <location>
        <begin position="20"/>
        <end position="42"/>
    </location>
</feature>
<evidence type="ECO:0000259" key="8">
    <source>
        <dbReference type="Pfam" id="PF02687"/>
    </source>
</evidence>
<feature type="transmembrane region" description="Helical" evidence="7">
    <location>
        <begin position="691"/>
        <end position="711"/>
    </location>
</feature>
<feature type="transmembrane region" description="Helical" evidence="7">
    <location>
        <begin position="424"/>
        <end position="448"/>
    </location>
</feature>
<keyword evidence="11" id="KW-1185">Reference proteome</keyword>
<comment type="subcellular location">
    <subcellularLocation>
        <location evidence="1">Cell membrane</location>
        <topology evidence="1">Multi-pass membrane protein</topology>
    </subcellularLocation>
</comment>
<feature type="domain" description="MacB-like periplasmic core" evidence="9">
    <location>
        <begin position="21"/>
        <end position="233"/>
    </location>
</feature>
<proteinExistence type="inferred from homology"/>
<feature type="transmembrane region" description="Helical" evidence="7">
    <location>
        <begin position="770"/>
        <end position="792"/>
    </location>
</feature>
<organism evidence="10 11">
    <name type="scientific">Marilutibacter spongiae</name>
    <dbReference type="NCBI Taxonomy" id="2025720"/>
    <lineage>
        <taxon>Bacteria</taxon>
        <taxon>Pseudomonadati</taxon>
        <taxon>Pseudomonadota</taxon>
        <taxon>Gammaproteobacteria</taxon>
        <taxon>Lysobacterales</taxon>
        <taxon>Lysobacteraceae</taxon>
        <taxon>Marilutibacter</taxon>
    </lineage>
</organism>
<keyword evidence="5 7" id="KW-0472">Membrane</keyword>
<evidence type="ECO:0000256" key="7">
    <source>
        <dbReference type="SAM" id="Phobius"/>
    </source>
</evidence>
<comment type="caution">
    <text evidence="10">The sequence shown here is derived from an EMBL/GenBank/DDBJ whole genome shotgun (WGS) entry which is preliminary data.</text>
</comment>
<gene>
    <name evidence="10" type="ORF">H4F98_16010</name>
</gene>
<dbReference type="InterPro" id="IPR050250">
    <property type="entry name" value="Macrolide_Exporter_MacB"/>
</dbReference>
<evidence type="ECO:0000313" key="11">
    <source>
        <dbReference type="Proteomes" id="UP000523196"/>
    </source>
</evidence>
<comment type="similarity">
    <text evidence="6">Belongs to the ABC-4 integral membrane protein family.</text>
</comment>
<dbReference type="PANTHER" id="PTHR30572">
    <property type="entry name" value="MEMBRANE COMPONENT OF TRANSPORTER-RELATED"/>
    <property type="match status" value="1"/>
</dbReference>
<sequence length="809" mass="87383">MFHWADFRYALRLLRKSMGFTVLTIVVLAGGLGISIYTYAVLNAMLYKDLPLPGSASIVRVAGEKDGRIGAVGAYEMSEMRAAGIRRLEEIGVYETTSAVLSSIDGRTRALAAVRAEWNVFEFSRVRPQLGRGFIRNDAIEGAEPVVVLGHGVWQSVFAGDPDILDRVVRINGRLTRVVGVMPEGYAFPGAATAWLPMSNREVSPFARSDASVDVYARLAPGASPRSAGMELDSLLERVHAQTPGINAEETRLDGMTVLTFQEFQTYPDGPFVFGILNVVSLFILLLACVNIGNMLLARTNERLKEIAVRVALGAPRLRLVFQMMLESVIICVAGGILAIFLAGWGLHATNGFMNSTLEGHLPYWWQWGIDLPTVVAGLAFVLLAIALVSALPTYSATRVNSNTLLRDGTRGARGRASGRISRALVTLQIVLISVIMVVGSAMALIAYRAAHIDFGIDTERLLTTTVSLPVDAYPEDEQRTLFYDRLLQELRGNREVEAAMVSSNLGETRFALDGVEYNVLDDYPLATAIVGSQAPEPVGTRLLEGRYFDSRDVAGGLATVIVSEALAQAYWPGESALGRRVRLVDEAGKVLEQRTIVGVMSNVRRGENLLVTDSQTYAALYVPLAQSPVDSAGVLVKYRGSESDARSAIYQAISRVDAYVVPGPISSYSEVLQKLTVMATTMTDIFVKCGIFALLLAMTGIYGLSSNAVVQRTHEIGLRRAIGATDAHIIRLFMATGMRQLAVGLVVSALICVAIMFLVSRFAGVGAGTLTVIGVLVVALVSALVLAAIYISTSRAVRHEPSVALRYE</sequence>
<dbReference type="Pfam" id="PF02687">
    <property type="entry name" value="FtsX"/>
    <property type="match status" value="2"/>
</dbReference>
<dbReference type="GO" id="GO:0005886">
    <property type="term" value="C:plasma membrane"/>
    <property type="evidence" value="ECO:0007669"/>
    <property type="project" value="UniProtKB-SubCell"/>
</dbReference>
<protein>
    <submittedName>
        <fullName evidence="10">ABC transporter permease</fullName>
    </submittedName>
</protein>
<dbReference type="InterPro" id="IPR003838">
    <property type="entry name" value="ABC3_permease_C"/>
</dbReference>
<dbReference type="PANTHER" id="PTHR30572:SF4">
    <property type="entry name" value="ABC TRANSPORTER PERMEASE YTRF"/>
    <property type="match status" value="1"/>
</dbReference>
<dbReference type="RefSeq" id="WP_182688832.1">
    <property type="nucleotide sequence ID" value="NZ_JACHTF010000023.1"/>
</dbReference>
<feature type="domain" description="ABC3 transporter permease C-terminal" evidence="8">
    <location>
        <begin position="692"/>
        <end position="800"/>
    </location>
</feature>
<dbReference type="EMBL" id="JACHTF010000023">
    <property type="protein sequence ID" value="MBB1062079.1"/>
    <property type="molecule type" value="Genomic_DNA"/>
</dbReference>